<dbReference type="KEGG" id="ptq:P700755_001780"/>
<organism evidence="1 2">
    <name type="scientific">Psychroflexus torquis (strain ATCC 700755 / CIP 106069 / ACAM 623)</name>
    <dbReference type="NCBI Taxonomy" id="313595"/>
    <lineage>
        <taxon>Bacteria</taxon>
        <taxon>Pseudomonadati</taxon>
        <taxon>Bacteroidota</taxon>
        <taxon>Flavobacteriia</taxon>
        <taxon>Flavobacteriales</taxon>
        <taxon>Flavobacteriaceae</taxon>
        <taxon>Psychroflexus</taxon>
    </lineage>
</organism>
<dbReference type="HOGENOM" id="CLU_1288000_0_0_10"/>
<reference evidence="1" key="2">
    <citation type="submission" date="2012-09" db="EMBL/GenBank/DDBJ databases">
        <title>The complete sequence of Psychroflexus torquis an extreme psychrophile from sea-ice that is stimulated by light.</title>
        <authorList>
            <person name="Feng S."/>
            <person name="Powell S.M."/>
            <person name="Bowman J.P."/>
        </authorList>
    </citation>
    <scope>NUCLEOTIDE SEQUENCE [LARGE SCALE GENOMIC DNA]</scope>
    <source>
        <strain evidence="1">ATCC 700755</strain>
    </source>
</reference>
<proteinExistence type="predicted"/>
<dbReference type="AlphaFoldDB" id="K4IHT2"/>
<dbReference type="eggNOG" id="ENOG502ZDNQ">
    <property type="taxonomic scope" value="Bacteria"/>
</dbReference>
<evidence type="ECO:0000313" key="1">
    <source>
        <dbReference type="EMBL" id="AFU68621.1"/>
    </source>
</evidence>
<reference evidence="1" key="1">
    <citation type="submission" date="2006-03" db="EMBL/GenBank/DDBJ databases">
        <authorList>
            <person name="Bowman J."/>
            <person name="Ferriera S."/>
            <person name="Johnson J."/>
            <person name="Kravitz S."/>
            <person name="Halpern A."/>
            <person name="Remington K."/>
            <person name="Beeson K."/>
            <person name="Tran B."/>
            <person name="Rogers Y.-H."/>
            <person name="Friedman R."/>
            <person name="Venter J.C."/>
        </authorList>
    </citation>
    <scope>NUCLEOTIDE SEQUENCE [LARGE SCALE GENOMIC DNA]</scope>
    <source>
        <strain evidence="1">ATCC 700755</strain>
    </source>
</reference>
<gene>
    <name evidence="1" type="ordered locus">P700755_001780</name>
</gene>
<accession>K4IHT2</accession>
<keyword evidence="2" id="KW-1185">Reference proteome</keyword>
<evidence type="ECO:0000313" key="2">
    <source>
        <dbReference type="Proteomes" id="UP000008514"/>
    </source>
</evidence>
<dbReference type="RefSeq" id="WP_015024216.1">
    <property type="nucleotide sequence ID" value="NC_018721.1"/>
</dbReference>
<protein>
    <submittedName>
        <fullName evidence="1">Uncharacterized protein</fullName>
    </submittedName>
</protein>
<dbReference type="EMBL" id="CP003879">
    <property type="protein sequence ID" value="AFU68621.1"/>
    <property type="molecule type" value="Genomic_DNA"/>
</dbReference>
<dbReference type="OrthoDB" id="6103557at2"/>
<sequence length="214" mass="24374">MNSTEFLEKFVCDKLIESNRYSSFSIALEDARKITGRDVATGELKHHILTNKNNGHLEPYSFIGITNYLLLLEIIGKVFEPNVSSSGKKGIRGALQHFSDIDEKDQYVIEALRNALVHSYSLVNIPSNQDHNENSQHLFTLSAFEDAPLIRYPDISWDGNFNNKAENGSTIVQTNRLFDEIELIVENVRVGVRDGSIKSRIKLLELKARYTIYR</sequence>
<dbReference type="STRING" id="313595.P700755_001780"/>
<dbReference type="Proteomes" id="UP000008514">
    <property type="component" value="Chromosome"/>
</dbReference>
<name>K4IHT2_PSYTT</name>